<dbReference type="RefSeq" id="WP_355665257.1">
    <property type="nucleotide sequence ID" value="NZ_JBEXRX010000041.1"/>
</dbReference>
<feature type="transmembrane region" description="Helical" evidence="2">
    <location>
        <begin position="82"/>
        <end position="101"/>
    </location>
</feature>
<keyword evidence="4" id="KW-1185">Reference proteome</keyword>
<proteinExistence type="predicted"/>
<reference evidence="3 4" key="1">
    <citation type="submission" date="2024-06" db="EMBL/GenBank/DDBJ databases">
        <title>The Natural Products Discovery Center: Release of the First 8490 Sequenced Strains for Exploring Actinobacteria Biosynthetic Diversity.</title>
        <authorList>
            <person name="Kalkreuter E."/>
            <person name="Kautsar S.A."/>
            <person name="Yang D."/>
            <person name="Bader C.D."/>
            <person name="Teijaro C.N."/>
            <person name="Fluegel L."/>
            <person name="Davis C.M."/>
            <person name="Simpson J.R."/>
            <person name="Lauterbach L."/>
            <person name="Steele A.D."/>
            <person name="Gui C."/>
            <person name="Meng S."/>
            <person name="Li G."/>
            <person name="Viehrig K."/>
            <person name="Ye F."/>
            <person name="Su P."/>
            <person name="Kiefer A.F."/>
            <person name="Nichols A."/>
            <person name="Cepeda A.J."/>
            <person name="Yan W."/>
            <person name="Fan B."/>
            <person name="Jiang Y."/>
            <person name="Adhikari A."/>
            <person name="Zheng C.-J."/>
            <person name="Schuster L."/>
            <person name="Cowan T.M."/>
            <person name="Smanski M.J."/>
            <person name="Chevrette M.G."/>
            <person name="De Carvalho L.P.S."/>
            <person name="Shen B."/>
        </authorList>
    </citation>
    <scope>NUCLEOTIDE SEQUENCE [LARGE SCALE GENOMIC DNA]</scope>
    <source>
        <strain evidence="3 4">NPDC006286</strain>
    </source>
</reference>
<name>A0ABV2VKY0_9ACTN</name>
<comment type="caution">
    <text evidence="3">The sequence shown here is derived from an EMBL/GenBank/DDBJ whole genome shotgun (WGS) entry which is preliminary data.</text>
</comment>
<sequence length="227" mass="25036">MAKVDVVRLARRAVAYEWGMWRSLARWVLRRPYPVAPGAETFGYVGVVQPILGVFIALSAIEIPVLDLILRHTVGWPSVRHVAIGLGVWGVLWMVGLLASLRIHPHVVDDTGLRLRNGVSLDVAIPWTAVARVEARYRSLPSSRAVQYDADDPAVLNLGVGSQTAVDVVLREPLSVRLPKGPSAPVREIRLYADDPKALVNRARRHLPPTDTAEDRSPGRPGSRPRR</sequence>
<keyword evidence="2" id="KW-1133">Transmembrane helix</keyword>
<evidence type="ECO:0000313" key="3">
    <source>
        <dbReference type="EMBL" id="MEU0153448.1"/>
    </source>
</evidence>
<feature type="transmembrane region" description="Helical" evidence="2">
    <location>
        <begin position="51"/>
        <end position="70"/>
    </location>
</feature>
<organism evidence="3 4">
    <name type="scientific">Micromonospora fulviviridis</name>
    <dbReference type="NCBI Taxonomy" id="47860"/>
    <lineage>
        <taxon>Bacteria</taxon>
        <taxon>Bacillati</taxon>
        <taxon>Actinomycetota</taxon>
        <taxon>Actinomycetes</taxon>
        <taxon>Micromonosporales</taxon>
        <taxon>Micromonosporaceae</taxon>
        <taxon>Micromonospora</taxon>
    </lineage>
</organism>
<keyword evidence="2" id="KW-0812">Transmembrane</keyword>
<protein>
    <recommendedName>
        <fullName evidence="5">PH domain-containing protein</fullName>
    </recommendedName>
</protein>
<evidence type="ECO:0000256" key="2">
    <source>
        <dbReference type="SAM" id="Phobius"/>
    </source>
</evidence>
<keyword evidence="2" id="KW-0472">Membrane</keyword>
<feature type="region of interest" description="Disordered" evidence="1">
    <location>
        <begin position="200"/>
        <end position="227"/>
    </location>
</feature>
<evidence type="ECO:0000313" key="4">
    <source>
        <dbReference type="Proteomes" id="UP001550348"/>
    </source>
</evidence>
<dbReference type="EMBL" id="JBEXRX010000041">
    <property type="protein sequence ID" value="MEU0153448.1"/>
    <property type="molecule type" value="Genomic_DNA"/>
</dbReference>
<accession>A0ABV2VKY0</accession>
<gene>
    <name evidence="3" type="ORF">ABZ071_16295</name>
</gene>
<dbReference type="Proteomes" id="UP001550348">
    <property type="component" value="Unassembled WGS sequence"/>
</dbReference>
<evidence type="ECO:0000256" key="1">
    <source>
        <dbReference type="SAM" id="MobiDB-lite"/>
    </source>
</evidence>
<evidence type="ECO:0008006" key="5">
    <source>
        <dbReference type="Google" id="ProtNLM"/>
    </source>
</evidence>